<dbReference type="Proteomes" id="UP001476247">
    <property type="component" value="Unassembled WGS sequence"/>
</dbReference>
<dbReference type="SMART" id="SM00324">
    <property type="entry name" value="RhoGAP"/>
    <property type="match status" value="1"/>
</dbReference>
<feature type="domain" description="Rho-GAP" evidence="4">
    <location>
        <begin position="64"/>
        <end position="256"/>
    </location>
</feature>
<dbReference type="InterPro" id="IPR051025">
    <property type="entry name" value="RhoGAP"/>
</dbReference>
<accession>A0ABP9Y0V1</accession>
<dbReference type="PANTHER" id="PTHR15228:SF25">
    <property type="entry name" value="F-BAR DOMAIN-CONTAINING PROTEIN"/>
    <property type="match status" value="1"/>
</dbReference>
<keyword evidence="3" id="KW-0812">Transmembrane</keyword>
<dbReference type="PANTHER" id="PTHR15228">
    <property type="entry name" value="SPERMATHECAL PHYSIOLOGY VARIANT"/>
    <property type="match status" value="1"/>
</dbReference>
<evidence type="ECO:0000256" key="1">
    <source>
        <dbReference type="ARBA" id="ARBA00022468"/>
    </source>
</evidence>
<evidence type="ECO:0000256" key="2">
    <source>
        <dbReference type="SAM" id="MobiDB-lite"/>
    </source>
</evidence>
<evidence type="ECO:0000313" key="6">
    <source>
        <dbReference type="Proteomes" id="UP001476247"/>
    </source>
</evidence>
<gene>
    <name evidence="5" type="ORF">HPULCUR_006073</name>
</gene>
<feature type="region of interest" description="Disordered" evidence="2">
    <location>
        <begin position="526"/>
        <end position="549"/>
    </location>
</feature>
<feature type="transmembrane region" description="Helical" evidence="3">
    <location>
        <begin position="413"/>
        <end position="431"/>
    </location>
</feature>
<keyword evidence="1" id="KW-0343">GTPase activation</keyword>
<dbReference type="InterPro" id="IPR008936">
    <property type="entry name" value="Rho_GTPase_activation_prot"/>
</dbReference>
<dbReference type="Pfam" id="PF00620">
    <property type="entry name" value="RhoGAP"/>
    <property type="match status" value="1"/>
</dbReference>
<name>A0ABP9Y0V1_9FUNG</name>
<protein>
    <recommendedName>
        <fullName evidence="4">Rho-GAP domain-containing protein</fullName>
    </recommendedName>
</protein>
<proteinExistence type="predicted"/>
<dbReference type="EMBL" id="BAABUJ010000016">
    <property type="protein sequence ID" value="GAA5800637.1"/>
    <property type="molecule type" value="Genomic_DNA"/>
</dbReference>
<evidence type="ECO:0000313" key="5">
    <source>
        <dbReference type="EMBL" id="GAA5800637.1"/>
    </source>
</evidence>
<keyword evidence="3" id="KW-0472">Membrane</keyword>
<keyword evidence="3" id="KW-1133">Transmembrane helix</keyword>
<feature type="transmembrane region" description="Helical" evidence="3">
    <location>
        <begin position="381"/>
        <end position="401"/>
    </location>
</feature>
<reference evidence="5 6" key="1">
    <citation type="submission" date="2024-04" db="EMBL/GenBank/DDBJ databases">
        <title>genome sequences of Mucor flavus KT1a and Helicostylum pulchrum KT1b strains isolation_sourced from the surface of a dry-aged beef.</title>
        <authorList>
            <person name="Toyotome T."/>
            <person name="Hosono M."/>
            <person name="Torimaru M."/>
            <person name="Fukuda K."/>
            <person name="Mikami N."/>
        </authorList>
    </citation>
    <scope>NUCLEOTIDE SEQUENCE [LARGE SCALE GENOMIC DNA]</scope>
    <source>
        <strain evidence="5 6">KT1b</strain>
    </source>
</reference>
<dbReference type="Gene3D" id="1.10.555.10">
    <property type="entry name" value="Rho GTPase activation protein"/>
    <property type="match status" value="1"/>
</dbReference>
<dbReference type="PROSITE" id="PS50238">
    <property type="entry name" value="RHOGAP"/>
    <property type="match status" value="1"/>
</dbReference>
<dbReference type="SUPFAM" id="SSF48350">
    <property type="entry name" value="GTPase activation domain, GAP"/>
    <property type="match status" value="1"/>
</dbReference>
<comment type="caution">
    <text evidence="5">The sequence shown here is derived from an EMBL/GenBank/DDBJ whole genome shotgun (WGS) entry which is preliminary data.</text>
</comment>
<evidence type="ECO:0000256" key="3">
    <source>
        <dbReference type="SAM" id="Phobius"/>
    </source>
</evidence>
<organism evidence="5 6">
    <name type="scientific">Helicostylum pulchrum</name>
    <dbReference type="NCBI Taxonomy" id="562976"/>
    <lineage>
        <taxon>Eukaryota</taxon>
        <taxon>Fungi</taxon>
        <taxon>Fungi incertae sedis</taxon>
        <taxon>Mucoromycota</taxon>
        <taxon>Mucoromycotina</taxon>
        <taxon>Mucoromycetes</taxon>
        <taxon>Mucorales</taxon>
        <taxon>Mucorineae</taxon>
        <taxon>Mucoraceae</taxon>
        <taxon>Helicostylum</taxon>
    </lineage>
</organism>
<keyword evidence="6" id="KW-1185">Reference proteome</keyword>
<sequence>MKRSNSNPTTSLTKRRSFRGWLKRVTLPNGTLKRVGPDNVPKGGVFGIPLTMSIKYAKTTVGYVDEENVKHTKAGAIPIIVAKCGSYLKKNGLETEGIFRVSGSIKRVNALEFQFDQSASSYGLDLNWEGYTVHDAASLLRRYLNKLPVPVIPFEHYQQFRDVMSNNPYRNTEQRIEEFQKLIQSLQPPHQHLLLYLLDTLSLFATTASETKMDIPNLAVVFCPGILRHPDHNTPIQYKISQYVIEFLIEFQSLFTMQLLIPNKRKDTSNAGVPPVPLLVSSATKAISPSASTSPPPPVPLHVVNPSDPSIKSTISLHQQDSFIDSPQEIVAQSSQERSMHTANEQLGVKAIRLATPYYHLFREKFTKFRHAVEPYIAKPAALLICISVLIVTLVVIVYEAYLAVTFVSFEPLLFFAGLVSYWGLLYHSLFNMPMKETPRQVVQTLQPQEQEHEQEEEEEDHVLYADMNVADEEAMMKDETIMSEWRDLLTRAWKTNDEGPTSSAASIFAADNDISSIMSRSSRFDEEENFIPTADSISSSDEDEDEDLGFDPDTLEAFLSQYDQIKKDAQLAKKLQIEEQKARDENNPFVVEDMAVGTKPLKIDSDVADYDEDQVTTPTDKEAWKIRVFRD</sequence>
<dbReference type="InterPro" id="IPR000198">
    <property type="entry name" value="RhoGAP_dom"/>
</dbReference>
<evidence type="ECO:0000259" key="4">
    <source>
        <dbReference type="PROSITE" id="PS50238"/>
    </source>
</evidence>